<dbReference type="AlphaFoldDB" id="A0AAV2UZT2"/>
<protein>
    <submittedName>
        <fullName evidence="2">Uncharacterized protein</fullName>
    </submittedName>
</protein>
<evidence type="ECO:0000256" key="1">
    <source>
        <dbReference type="SAM" id="SignalP"/>
    </source>
</evidence>
<organism evidence="2 3">
    <name type="scientific">Legionella pneumophila subsp. pneumophila</name>
    <dbReference type="NCBI Taxonomy" id="91891"/>
    <lineage>
        <taxon>Bacteria</taxon>
        <taxon>Pseudomonadati</taxon>
        <taxon>Pseudomonadota</taxon>
        <taxon>Gammaproteobacteria</taxon>
        <taxon>Legionellales</taxon>
        <taxon>Legionellaceae</taxon>
        <taxon>Legionella</taxon>
    </lineage>
</organism>
<dbReference type="KEGG" id="lpo:LPO_2487"/>
<gene>
    <name evidence="2" type="ORF">LPO_2487</name>
</gene>
<proteinExistence type="predicted"/>
<reference evidence="2 3" key="1">
    <citation type="submission" date="2011-07" db="EMBL/GenBank/DDBJ databases">
        <authorList>
            <person name="Genoscope - CEA"/>
        </authorList>
    </citation>
    <scope>NUCLEOTIDE SEQUENCE [LARGE SCALE GENOMIC DNA]</scope>
    <source>
        <strain evidence="3">lorraine</strain>
    </source>
</reference>
<name>A0AAV2UZT2_LEGPN</name>
<sequence>MIRILLTVCFSLLFNALAAAAMNSSIPQSSTTGPSIFVNGTLSITVDAAPAVGLPAPKILVMRGFATVYQKDVNWGDTWNLTIPSGNYKIFPLPVSDGTNFYIANSVFVFVPPNTTVNSLITYHIV</sequence>
<keyword evidence="1" id="KW-0732">Signal</keyword>
<evidence type="ECO:0000313" key="2">
    <source>
        <dbReference type="EMBL" id="CCD06461.1"/>
    </source>
</evidence>
<feature type="chain" id="PRO_5043932082" evidence="1">
    <location>
        <begin position="21"/>
        <end position="126"/>
    </location>
</feature>
<accession>A0AAV2UZT2</accession>
<dbReference type="EMBL" id="FQ958210">
    <property type="protein sequence ID" value="CCD06461.1"/>
    <property type="molecule type" value="Genomic_DNA"/>
</dbReference>
<evidence type="ECO:0000313" key="3">
    <source>
        <dbReference type="Proteomes" id="UP000010102"/>
    </source>
</evidence>
<dbReference type="Proteomes" id="UP000010102">
    <property type="component" value="Chromosome"/>
</dbReference>
<feature type="signal peptide" evidence="1">
    <location>
        <begin position="1"/>
        <end position="20"/>
    </location>
</feature>
<dbReference type="RefSeq" id="WP_014842357.1">
    <property type="nucleotide sequence ID" value="NC_018139.1"/>
</dbReference>